<proteinExistence type="inferred from homology"/>
<evidence type="ECO:0000256" key="2">
    <source>
        <dbReference type="HAMAP-Rule" id="MF_00489"/>
    </source>
</evidence>
<dbReference type="HAMAP" id="MF_00489">
    <property type="entry name" value="UPF0178"/>
    <property type="match status" value="1"/>
</dbReference>
<dbReference type="STRING" id="1121390.SAMN02746041_02170"/>
<dbReference type="Pfam" id="PF02639">
    <property type="entry name" value="DUF188"/>
    <property type="match status" value="1"/>
</dbReference>
<organism evidence="3 4">
    <name type="scientific">Desulfacinum hydrothermale DSM 13146</name>
    <dbReference type="NCBI Taxonomy" id="1121390"/>
    <lineage>
        <taxon>Bacteria</taxon>
        <taxon>Pseudomonadati</taxon>
        <taxon>Thermodesulfobacteriota</taxon>
        <taxon>Syntrophobacteria</taxon>
        <taxon>Syntrophobacterales</taxon>
        <taxon>Syntrophobacteraceae</taxon>
        <taxon>Desulfacinum</taxon>
    </lineage>
</organism>
<reference evidence="3 4" key="1">
    <citation type="submission" date="2017-04" db="EMBL/GenBank/DDBJ databases">
        <authorList>
            <person name="Afonso C.L."/>
            <person name="Miller P.J."/>
            <person name="Scott M.A."/>
            <person name="Spackman E."/>
            <person name="Goraichik I."/>
            <person name="Dimitrov K.M."/>
            <person name="Suarez D.L."/>
            <person name="Swayne D.E."/>
        </authorList>
    </citation>
    <scope>NUCLEOTIDE SEQUENCE [LARGE SCALE GENOMIC DNA]</scope>
    <source>
        <strain evidence="3 4">DSM 13146</strain>
    </source>
</reference>
<dbReference type="PANTHER" id="PTHR35146:SF1">
    <property type="entry name" value="UPF0178 PROTEIN YAII"/>
    <property type="match status" value="1"/>
</dbReference>
<dbReference type="CDD" id="cd18720">
    <property type="entry name" value="PIN_YqxD-like"/>
    <property type="match status" value="1"/>
</dbReference>
<name>A0A1W1XM29_9BACT</name>
<evidence type="ECO:0000313" key="4">
    <source>
        <dbReference type="Proteomes" id="UP000192783"/>
    </source>
</evidence>
<gene>
    <name evidence="3" type="ORF">SAMN02746041_02170</name>
</gene>
<protein>
    <recommendedName>
        <fullName evidence="2">UPF0178 protein SAMN02746041_02170</fullName>
    </recommendedName>
</protein>
<dbReference type="InterPro" id="IPR003791">
    <property type="entry name" value="UPF0178"/>
</dbReference>
<accession>A0A1W1XM29</accession>
<comment type="similarity">
    <text evidence="1 2">Belongs to the UPF0178 family.</text>
</comment>
<dbReference type="EMBL" id="FWXF01000011">
    <property type="protein sequence ID" value="SMC24976.1"/>
    <property type="molecule type" value="Genomic_DNA"/>
</dbReference>
<evidence type="ECO:0000313" key="3">
    <source>
        <dbReference type="EMBL" id="SMC24976.1"/>
    </source>
</evidence>
<dbReference type="NCBIfam" id="NF001095">
    <property type="entry name" value="PRK00124.1"/>
    <property type="match status" value="1"/>
</dbReference>
<dbReference type="AlphaFoldDB" id="A0A1W1XM29"/>
<dbReference type="Proteomes" id="UP000192783">
    <property type="component" value="Unassembled WGS sequence"/>
</dbReference>
<keyword evidence="4" id="KW-1185">Reference proteome</keyword>
<sequence length="162" mass="17539">MQGEEHVNIWIDADGCPKDIKEIVFRAGRRLGLPVFVVANRPLAVPRSGLVTMVQVSGDFDATDQAIVDRVVPGDVVITADVPLASQVVDKGAVAIDPRGQCYTDENVGERLSLRNFFHDLRGAGLASGGSGPLTESDRRRFASALDRALTRRLKSHGRDHP</sequence>
<evidence type="ECO:0000256" key="1">
    <source>
        <dbReference type="ARBA" id="ARBA00008522"/>
    </source>
</evidence>
<dbReference type="PANTHER" id="PTHR35146">
    <property type="entry name" value="UPF0178 PROTEIN YAII"/>
    <property type="match status" value="1"/>
</dbReference>